<feature type="region of interest" description="Disordered" evidence="1">
    <location>
        <begin position="159"/>
        <end position="207"/>
    </location>
</feature>
<evidence type="ECO:0000256" key="1">
    <source>
        <dbReference type="SAM" id="MobiDB-lite"/>
    </source>
</evidence>
<keyword evidence="3" id="KW-1185">Reference proteome</keyword>
<comment type="caution">
    <text evidence="2">The sequence shown here is derived from an EMBL/GenBank/DDBJ whole genome shotgun (WGS) entry which is preliminary data.</text>
</comment>
<dbReference type="HOGENOM" id="CLU_057178_0_0_1"/>
<feature type="compositionally biased region" description="Low complexity" evidence="1">
    <location>
        <begin position="192"/>
        <end position="207"/>
    </location>
</feature>
<feature type="region of interest" description="Disordered" evidence="1">
    <location>
        <begin position="1"/>
        <end position="28"/>
    </location>
</feature>
<feature type="region of interest" description="Disordered" evidence="1">
    <location>
        <begin position="100"/>
        <end position="143"/>
    </location>
</feature>
<feature type="compositionally biased region" description="Basic residues" evidence="1">
    <location>
        <begin position="12"/>
        <end position="24"/>
    </location>
</feature>
<dbReference type="EMBL" id="AFRT01000780">
    <property type="protein sequence ID" value="ELU42641.1"/>
    <property type="molecule type" value="Genomic_DNA"/>
</dbReference>
<dbReference type="OrthoDB" id="2400485at2759"/>
<organism evidence="2 3">
    <name type="scientific">Thanatephorus cucumeris (strain AG1-IA)</name>
    <name type="common">Rice sheath blight fungus</name>
    <name type="synonym">Rhizoctonia solani</name>
    <dbReference type="NCBI Taxonomy" id="983506"/>
    <lineage>
        <taxon>Eukaryota</taxon>
        <taxon>Fungi</taxon>
        <taxon>Dikarya</taxon>
        <taxon>Basidiomycota</taxon>
        <taxon>Agaricomycotina</taxon>
        <taxon>Agaricomycetes</taxon>
        <taxon>Cantharellales</taxon>
        <taxon>Ceratobasidiaceae</taxon>
        <taxon>Rhizoctonia</taxon>
        <taxon>Rhizoctonia solani AG-1</taxon>
    </lineage>
</organism>
<feature type="compositionally biased region" description="Polar residues" evidence="1">
    <location>
        <begin position="162"/>
        <end position="179"/>
    </location>
</feature>
<feature type="compositionally biased region" description="Polar residues" evidence="1">
    <location>
        <begin position="116"/>
        <end position="143"/>
    </location>
</feature>
<feature type="compositionally biased region" description="Low complexity" evidence="1">
    <location>
        <begin position="1"/>
        <end position="11"/>
    </location>
</feature>
<dbReference type="AlphaFoldDB" id="L8WX20"/>
<proteinExistence type="predicted"/>
<protein>
    <submittedName>
        <fullName evidence="2">Uncharacterized protein</fullName>
    </submittedName>
</protein>
<evidence type="ECO:0000313" key="3">
    <source>
        <dbReference type="Proteomes" id="UP000011668"/>
    </source>
</evidence>
<sequence>MTATTVTTHAYVHSHSHPHSHSHSGGRLANDRTRSILITGGSNGVGGRSYHGPGIARHQRLHHTRSARFATNPAAQIPLERIEQYSRFRSTPSVNQLQAAQRSNNQLELRPLTTRAEGSNSISSGSDIPTSQHQRPSNMTATKSAPQLLTAERRMAGAIEGTPQSSNSSRRLSFTLTRTGTRHSDRTGRRLSTTSSHATTHSWHGSSGILANLPTPGMLASLAGGEAVRASFGSKNVILEGKRKQTVEDVLEVRRLDFVHAGLIFDRSWHPNAVFEDPLTKCVGYKEYAAQWYGLVSRIPSREYEASLLTIIIAQDSRSINDPRVSRTVFNPLPTQDSI</sequence>
<dbReference type="Proteomes" id="UP000011668">
    <property type="component" value="Unassembled WGS sequence"/>
</dbReference>
<reference evidence="2 3" key="1">
    <citation type="journal article" date="2013" name="Nat. Commun.">
        <title>The evolution and pathogenic mechanisms of the rice sheath blight pathogen.</title>
        <authorList>
            <person name="Zheng A."/>
            <person name="Lin R."/>
            <person name="Xu L."/>
            <person name="Qin P."/>
            <person name="Tang C."/>
            <person name="Ai P."/>
            <person name="Zhang D."/>
            <person name="Liu Y."/>
            <person name="Sun Z."/>
            <person name="Feng H."/>
            <person name="Wang Y."/>
            <person name="Chen Y."/>
            <person name="Liang X."/>
            <person name="Fu R."/>
            <person name="Li Q."/>
            <person name="Zhang J."/>
            <person name="Yu X."/>
            <person name="Xie Z."/>
            <person name="Ding L."/>
            <person name="Guan P."/>
            <person name="Tang J."/>
            <person name="Liang Y."/>
            <person name="Wang S."/>
            <person name="Deng Q."/>
            <person name="Li S."/>
            <person name="Zhu J."/>
            <person name="Wang L."/>
            <person name="Liu H."/>
            <person name="Li P."/>
        </authorList>
    </citation>
    <scope>NUCLEOTIDE SEQUENCE [LARGE SCALE GENOMIC DNA]</scope>
    <source>
        <strain evidence="3">AG-1 IA</strain>
    </source>
</reference>
<evidence type="ECO:0000313" key="2">
    <source>
        <dbReference type="EMBL" id="ELU42641.1"/>
    </source>
</evidence>
<name>L8WX20_THACA</name>
<accession>L8WX20</accession>
<gene>
    <name evidence="2" type="ORF">AG1IA_03360</name>
</gene>